<dbReference type="NCBIfam" id="TIGR03916">
    <property type="entry name" value="rSAM_link_UDG"/>
    <property type="match status" value="1"/>
</dbReference>
<dbReference type="InterPro" id="IPR051675">
    <property type="entry name" value="Endo/Exo/Phosphatase_dom_1"/>
</dbReference>
<evidence type="ECO:0000313" key="7">
    <source>
        <dbReference type="Proteomes" id="UP000606193"/>
    </source>
</evidence>
<accession>A0ABR7N456</accession>
<dbReference type="InterPro" id="IPR023874">
    <property type="entry name" value="DNA_rSAM_put"/>
</dbReference>
<evidence type="ECO:0000256" key="1">
    <source>
        <dbReference type="ARBA" id="ARBA00022691"/>
    </source>
</evidence>
<dbReference type="SFLD" id="SFLDS00029">
    <property type="entry name" value="Radical_SAM"/>
    <property type="match status" value="1"/>
</dbReference>
<dbReference type="InterPro" id="IPR007197">
    <property type="entry name" value="rSAM"/>
</dbReference>
<sequence length="573" mass="64112">MIFAEHASLEEKLRILSDAAKYDVACTSSGVSRKGKDGQIGNTSAAGICHSFSADGRCISLLKILFTNECIYNCKYCINRVTNDVPRATFTPEEVCELTMEFYRRNYIEGLFLSSGIIQSADHTMELICQTLHDLRTIHRFHGYIHCKAIPGASPELVELAGWYADRMSVNMELPTADGLRQLAPNKDRRQILTPMRQIQSGMEESRQALGMKGGNRSAYWHTSRRLGRSMPDGISRREDAPKLAGLQDISGGAGQGEGATKPKEHGILGRVDYSRTTSEAAGLTGTSARDCQTRGIGKQGGLQKEPEVRQGQNDSKDITGETAGRQRAVTDDLYLPSSVKATGLTQWRHYDTNRGFVPAGQSTQMIIGAGGESDYEIMSVSEALYQRFDLKRVFYSAFINVNQDASLPALESGPPLRREHRLYQADFLLRYYGFEAGELLSPSRPNFNIFLDPKCDWALGHMESFPVEINTADYNTLLRVPGIGVKSASRIVKARRTGSLDYSHLKKMGVVLKRAVYFITCNGRMMYDFLKVDEDFITRRLVGEEKELQRYYQQSQIHYQQLSLFDFVADAN</sequence>
<organism evidence="6 7">
    <name type="scientific">Jutongia huaianensis</name>
    <dbReference type="NCBI Taxonomy" id="2763668"/>
    <lineage>
        <taxon>Bacteria</taxon>
        <taxon>Bacillati</taxon>
        <taxon>Bacillota</taxon>
        <taxon>Clostridia</taxon>
        <taxon>Lachnospirales</taxon>
        <taxon>Lachnospiraceae</taxon>
        <taxon>Jutongia</taxon>
    </lineage>
</organism>
<dbReference type="RefSeq" id="WP_249298452.1">
    <property type="nucleotide sequence ID" value="NZ_JACRSX010000021.1"/>
</dbReference>
<keyword evidence="7" id="KW-1185">Reference proteome</keyword>
<feature type="compositionally biased region" description="Polar residues" evidence="5">
    <location>
        <begin position="275"/>
        <end position="291"/>
    </location>
</feature>
<dbReference type="Pfam" id="PF12836">
    <property type="entry name" value="HHH_3"/>
    <property type="match status" value="1"/>
</dbReference>
<dbReference type="Gene3D" id="3.20.20.70">
    <property type="entry name" value="Aldolase class I"/>
    <property type="match status" value="1"/>
</dbReference>
<name>A0ABR7N456_9FIRM</name>
<evidence type="ECO:0000256" key="3">
    <source>
        <dbReference type="ARBA" id="ARBA00023004"/>
    </source>
</evidence>
<dbReference type="Pfam" id="PF13353">
    <property type="entry name" value="Fer4_12"/>
    <property type="match status" value="1"/>
</dbReference>
<gene>
    <name evidence="6" type="ORF">H8704_12255</name>
</gene>
<keyword evidence="3" id="KW-0408">Iron</keyword>
<dbReference type="SUPFAM" id="SSF102114">
    <property type="entry name" value="Radical SAM enzymes"/>
    <property type="match status" value="1"/>
</dbReference>
<keyword evidence="4" id="KW-0411">Iron-sulfur</keyword>
<comment type="caution">
    <text evidence="6">The sequence shown here is derived from an EMBL/GenBank/DDBJ whole genome shotgun (WGS) entry which is preliminary data.</text>
</comment>
<dbReference type="InterPro" id="IPR010994">
    <property type="entry name" value="RuvA_2-like"/>
</dbReference>
<dbReference type="PANTHER" id="PTHR21180:SF9">
    <property type="entry name" value="TYPE II SECRETION SYSTEM PROTEIN K"/>
    <property type="match status" value="1"/>
</dbReference>
<keyword evidence="1" id="KW-0949">S-adenosyl-L-methionine</keyword>
<evidence type="ECO:0000256" key="5">
    <source>
        <dbReference type="SAM" id="MobiDB-lite"/>
    </source>
</evidence>
<evidence type="ECO:0000313" key="6">
    <source>
        <dbReference type="EMBL" id="MBC8563383.1"/>
    </source>
</evidence>
<proteinExistence type="predicted"/>
<dbReference type="EMBL" id="JACRSX010000021">
    <property type="protein sequence ID" value="MBC8563383.1"/>
    <property type="molecule type" value="Genomic_DNA"/>
</dbReference>
<feature type="compositionally biased region" description="Basic and acidic residues" evidence="5">
    <location>
        <begin position="305"/>
        <end position="320"/>
    </location>
</feature>
<feature type="region of interest" description="Disordered" evidence="5">
    <location>
        <begin position="247"/>
        <end position="326"/>
    </location>
</feature>
<keyword evidence="2" id="KW-0479">Metal-binding</keyword>
<evidence type="ECO:0000256" key="2">
    <source>
        <dbReference type="ARBA" id="ARBA00022723"/>
    </source>
</evidence>
<dbReference type="SFLD" id="SFLDG01102">
    <property type="entry name" value="Uncharacterised_Radical_SAM_Su"/>
    <property type="match status" value="1"/>
</dbReference>
<protein>
    <submittedName>
        <fullName evidence="6">DNA modification/repair radical SAM protein</fullName>
    </submittedName>
</protein>
<dbReference type="InterPro" id="IPR013785">
    <property type="entry name" value="Aldolase_TIM"/>
</dbReference>
<dbReference type="InterPro" id="IPR058240">
    <property type="entry name" value="rSAM_sf"/>
</dbReference>
<dbReference type="Gene3D" id="1.10.150.320">
    <property type="entry name" value="Photosystem II 12 kDa extrinsic protein"/>
    <property type="match status" value="1"/>
</dbReference>
<dbReference type="Proteomes" id="UP000606193">
    <property type="component" value="Unassembled WGS sequence"/>
</dbReference>
<reference evidence="6 7" key="1">
    <citation type="submission" date="2020-08" db="EMBL/GenBank/DDBJ databases">
        <title>Genome public.</title>
        <authorList>
            <person name="Liu C."/>
            <person name="Sun Q."/>
        </authorList>
    </citation>
    <scope>NUCLEOTIDE SEQUENCE [LARGE SCALE GENOMIC DNA]</scope>
    <source>
        <strain evidence="6 7">NSJ-37</strain>
    </source>
</reference>
<dbReference type="PANTHER" id="PTHR21180">
    <property type="entry name" value="ENDONUCLEASE/EXONUCLEASE/PHOSPHATASE FAMILY DOMAIN-CONTAINING PROTEIN 1"/>
    <property type="match status" value="1"/>
</dbReference>
<evidence type="ECO:0000256" key="4">
    <source>
        <dbReference type="ARBA" id="ARBA00023014"/>
    </source>
</evidence>
<dbReference type="SUPFAM" id="SSF47781">
    <property type="entry name" value="RuvA domain 2-like"/>
    <property type="match status" value="1"/>
</dbReference>